<evidence type="ECO:0000313" key="1">
    <source>
        <dbReference type="EMBL" id="VDC60849.1"/>
    </source>
</evidence>
<gene>
    <name evidence="1" type="ORF">BRAA09T38460Z</name>
</gene>
<dbReference type="EMBL" id="LR031568">
    <property type="protein sequence ID" value="VDC60849.1"/>
    <property type="molecule type" value="Genomic_DNA"/>
</dbReference>
<dbReference type="AlphaFoldDB" id="A0A3P5Y103"/>
<sequence>MSNLILVWKIQPVNASNFLCCANFRGIKRGLYHPMYCVDLCGALVRVGDLIATKLAQPANIYNSIMYSLEFSLINIGYTHIQCVAYGSLAHRGFNYVTNMKGGSDILFDSDIPEIQFFKSQ</sequence>
<organism evidence="1">
    <name type="scientific">Brassica campestris</name>
    <name type="common">Field mustard</name>
    <dbReference type="NCBI Taxonomy" id="3711"/>
    <lineage>
        <taxon>Eukaryota</taxon>
        <taxon>Viridiplantae</taxon>
        <taxon>Streptophyta</taxon>
        <taxon>Embryophyta</taxon>
        <taxon>Tracheophyta</taxon>
        <taxon>Spermatophyta</taxon>
        <taxon>Magnoliopsida</taxon>
        <taxon>eudicotyledons</taxon>
        <taxon>Gunneridae</taxon>
        <taxon>Pentapetalae</taxon>
        <taxon>rosids</taxon>
        <taxon>malvids</taxon>
        <taxon>Brassicales</taxon>
        <taxon>Brassicaceae</taxon>
        <taxon>Brassiceae</taxon>
        <taxon>Brassica</taxon>
    </lineage>
</organism>
<protein>
    <submittedName>
        <fullName evidence="1">Uncharacterized protein</fullName>
    </submittedName>
</protein>
<proteinExistence type="predicted"/>
<accession>A0A3P5Y103</accession>
<reference evidence="1" key="1">
    <citation type="submission" date="2018-11" db="EMBL/GenBank/DDBJ databases">
        <authorList>
            <consortium name="Genoscope - CEA"/>
            <person name="William W."/>
        </authorList>
    </citation>
    <scope>NUCLEOTIDE SEQUENCE</scope>
</reference>
<name>A0A3P5Y103_BRACM</name>